<proteinExistence type="predicted"/>
<sequence>MKKNARNSVFWFALLSFGFIDSVQAYLDPSTGSMLLSALIGMFATLGLVVKTYWYKLKSLFRKTTQEQNKEQ</sequence>
<keyword evidence="1" id="KW-0812">Transmembrane</keyword>
<organism evidence="2">
    <name type="scientific">marine metagenome</name>
    <dbReference type="NCBI Taxonomy" id="408172"/>
    <lineage>
        <taxon>unclassified sequences</taxon>
        <taxon>metagenomes</taxon>
        <taxon>ecological metagenomes</taxon>
    </lineage>
</organism>
<gene>
    <name evidence="2" type="ORF">METZ01_LOCUS182617</name>
</gene>
<feature type="transmembrane region" description="Helical" evidence="1">
    <location>
        <begin position="35"/>
        <end position="54"/>
    </location>
</feature>
<reference evidence="2" key="1">
    <citation type="submission" date="2018-05" db="EMBL/GenBank/DDBJ databases">
        <authorList>
            <person name="Lanie J.A."/>
            <person name="Ng W.-L."/>
            <person name="Kazmierczak K.M."/>
            <person name="Andrzejewski T.M."/>
            <person name="Davidsen T.M."/>
            <person name="Wayne K.J."/>
            <person name="Tettelin H."/>
            <person name="Glass J.I."/>
            <person name="Rusch D."/>
            <person name="Podicherti R."/>
            <person name="Tsui H.-C.T."/>
            <person name="Winkler M.E."/>
        </authorList>
    </citation>
    <scope>NUCLEOTIDE SEQUENCE</scope>
</reference>
<keyword evidence="1" id="KW-1133">Transmembrane helix</keyword>
<name>A0A382CWR2_9ZZZZ</name>
<evidence type="ECO:0000313" key="2">
    <source>
        <dbReference type="EMBL" id="SVB29763.1"/>
    </source>
</evidence>
<dbReference type="EMBL" id="UINC01036184">
    <property type="protein sequence ID" value="SVB29763.1"/>
    <property type="molecule type" value="Genomic_DNA"/>
</dbReference>
<accession>A0A382CWR2</accession>
<protein>
    <submittedName>
        <fullName evidence="2">Uncharacterized protein</fullName>
    </submittedName>
</protein>
<evidence type="ECO:0000256" key="1">
    <source>
        <dbReference type="SAM" id="Phobius"/>
    </source>
</evidence>
<dbReference type="AlphaFoldDB" id="A0A382CWR2"/>
<keyword evidence="1" id="KW-0472">Membrane</keyword>